<dbReference type="Pfam" id="PF00005">
    <property type="entry name" value="ABC_tran"/>
    <property type="match status" value="1"/>
</dbReference>
<name>A0AAW8U2V9_9ENTE</name>
<dbReference type="PANTHER" id="PTHR43117">
    <property type="entry name" value="OSMOPROTECTANT IMPORT ATP-BINDING PROTEIN OSMV"/>
    <property type="match status" value="1"/>
</dbReference>
<evidence type="ECO:0000256" key="2">
    <source>
        <dbReference type="ARBA" id="ARBA00022448"/>
    </source>
</evidence>
<evidence type="ECO:0000256" key="4">
    <source>
        <dbReference type="ARBA" id="ARBA00022840"/>
    </source>
</evidence>
<gene>
    <name evidence="7" type="ORF">P7H43_07495</name>
</gene>
<evidence type="ECO:0000256" key="5">
    <source>
        <dbReference type="ARBA" id="ARBA00066388"/>
    </source>
</evidence>
<dbReference type="PROSITE" id="PS50893">
    <property type="entry name" value="ABC_TRANSPORTER_2"/>
    <property type="match status" value="1"/>
</dbReference>
<keyword evidence="2" id="KW-0813">Transport</keyword>
<organism evidence="7 8">
    <name type="scientific">Enterococcus asini</name>
    <dbReference type="NCBI Taxonomy" id="57732"/>
    <lineage>
        <taxon>Bacteria</taxon>
        <taxon>Bacillati</taxon>
        <taxon>Bacillota</taxon>
        <taxon>Bacilli</taxon>
        <taxon>Lactobacillales</taxon>
        <taxon>Enterococcaceae</taxon>
        <taxon>Enterococcus</taxon>
    </lineage>
</organism>
<dbReference type="InterPro" id="IPR027417">
    <property type="entry name" value="P-loop_NTPase"/>
</dbReference>
<comment type="caution">
    <text evidence="7">The sequence shown here is derived from an EMBL/GenBank/DDBJ whole genome shotgun (WGS) entry which is preliminary data.</text>
</comment>
<keyword evidence="4 7" id="KW-0067">ATP-binding</keyword>
<protein>
    <recommendedName>
        <fullName evidence="5">ABC-type quaternary amine transporter</fullName>
        <ecNumber evidence="5">7.6.2.9</ecNumber>
    </recommendedName>
</protein>
<dbReference type="InterPro" id="IPR017871">
    <property type="entry name" value="ABC_transporter-like_CS"/>
</dbReference>
<accession>A0AAW8U2V9</accession>
<dbReference type="EMBL" id="JARQBJ010000003">
    <property type="protein sequence ID" value="MDT2810323.1"/>
    <property type="molecule type" value="Genomic_DNA"/>
</dbReference>
<dbReference type="GO" id="GO:0016887">
    <property type="term" value="F:ATP hydrolysis activity"/>
    <property type="evidence" value="ECO:0007669"/>
    <property type="project" value="InterPro"/>
</dbReference>
<dbReference type="GO" id="GO:0015418">
    <property type="term" value="F:ABC-type quaternary ammonium compound transporting activity"/>
    <property type="evidence" value="ECO:0007669"/>
    <property type="project" value="UniProtKB-EC"/>
</dbReference>
<dbReference type="EC" id="7.6.2.9" evidence="5"/>
<dbReference type="InterPro" id="IPR003593">
    <property type="entry name" value="AAA+_ATPase"/>
</dbReference>
<reference evidence="7" key="1">
    <citation type="submission" date="2023-03" db="EMBL/GenBank/DDBJ databases">
        <authorList>
            <person name="Shen W."/>
            <person name="Cai J."/>
        </authorList>
    </citation>
    <scope>NUCLEOTIDE SEQUENCE</scope>
    <source>
        <strain evidence="7">B226-2</strain>
    </source>
</reference>
<proteinExistence type="inferred from homology"/>
<feature type="domain" description="ABC transporter" evidence="6">
    <location>
        <begin position="5"/>
        <end position="239"/>
    </location>
</feature>
<evidence type="ECO:0000313" key="8">
    <source>
        <dbReference type="Proteomes" id="UP001256711"/>
    </source>
</evidence>
<evidence type="ECO:0000256" key="1">
    <source>
        <dbReference type="ARBA" id="ARBA00005417"/>
    </source>
</evidence>
<dbReference type="FunFam" id="3.40.50.300:FF:000425">
    <property type="entry name" value="Probable ABC transporter, ATP-binding subunit"/>
    <property type="match status" value="1"/>
</dbReference>
<dbReference type="SMART" id="SM00382">
    <property type="entry name" value="AAA"/>
    <property type="match status" value="1"/>
</dbReference>
<sequence>MTAIIEFKQVTKRFETQTVLQELNLRIEEGEIFVIVGPSGSGKTTSLKMINGLIEPTDGNIYFKDKRIKDYNLQKLRWQMGYVLQQIALFPTMSVKENIEVIPEMLGWKKERREARVDELLREVDLDPEQYRNRMPGELSGGQQQRIGIVRALAAEPDIMLMDEPFSALDPLSRTSLQDLVLTLHEKLGNTIVFVTHNMKEALKLGDRIAVMQEGRILQCDTPEVIQTQPKDSFVRAFFDEAKEGYETQTVAQLYAGGFFQKTVAEELPRVRLNAVLPELFTLMTTHGEVALEDEAGKVVGRVTSADVFRFLSREE</sequence>
<dbReference type="Gene3D" id="3.40.50.300">
    <property type="entry name" value="P-loop containing nucleotide triphosphate hydrolases"/>
    <property type="match status" value="1"/>
</dbReference>
<dbReference type="SUPFAM" id="SSF52540">
    <property type="entry name" value="P-loop containing nucleoside triphosphate hydrolases"/>
    <property type="match status" value="1"/>
</dbReference>
<evidence type="ECO:0000313" key="7">
    <source>
        <dbReference type="EMBL" id="MDT2810323.1"/>
    </source>
</evidence>
<dbReference type="GO" id="GO:0005524">
    <property type="term" value="F:ATP binding"/>
    <property type="evidence" value="ECO:0007669"/>
    <property type="project" value="UniProtKB-KW"/>
</dbReference>
<evidence type="ECO:0000256" key="3">
    <source>
        <dbReference type="ARBA" id="ARBA00022741"/>
    </source>
</evidence>
<evidence type="ECO:0000259" key="6">
    <source>
        <dbReference type="PROSITE" id="PS50893"/>
    </source>
</evidence>
<dbReference type="PANTHER" id="PTHR43117:SF4">
    <property type="entry name" value="OSMOPROTECTANT IMPORT ATP-BINDING PROTEIN OSMV"/>
    <property type="match status" value="1"/>
</dbReference>
<keyword evidence="3" id="KW-0547">Nucleotide-binding</keyword>
<dbReference type="InterPro" id="IPR003439">
    <property type="entry name" value="ABC_transporter-like_ATP-bd"/>
</dbReference>
<dbReference type="AlphaFoldDB" id="A0AAW8U2V9"/>
<comment type="similarity">
    <text evidence="1">Belongs to the ABC transporter superfamily.</text>
</comment>
<dbReference type="Proteomes" id="UP001256711">
    <property type="component" value="Unassembled WGS sequence"/>
</dbReference>
<dbReference type="RefSeq" id="WP_302372810.1">
    <property type="nucleotide sequence ID" value="NZ_CATYFE010000011.1"/>
</dbReference>
<dbReference type="PROSITE" id="PS00211">
    <property type="entry name" value="ABC_TRANSPORTER_1"/>
    <property type="match status" value="1"/>
</dbReference>